<evidence type="ECO:0000313" key="2">
    <source>
        <dbReference type="Proteomes" id="UP001271007"/>
    </source>
</evidence>
<sequence length="202" mass="22802">MATPASQDVEQGAILWLPKHDEVMAKLAANGLDDAMAVMDITRWYETEDGEVFNIPKPADPKTYDHPIAVVSRPAGLSPQSPDLHRIHFVVLTSFGGRALTKYTHDANVWKDYLAIAPQRYHPLQAYPGYKPLTLQNEATMNRGVYAENFRVYSMDWRAAGVFVPTVTPRSEVLRLDTRSLMRLLVEIEHAVEYEPCEQFSG</sequence>
<dbReference type="Proteomes" id="UP001271007">
    <property type="component" value="Unassembled WGS sequence"/>
</dbReference>
<protein>
    <submittedName>
        <fullName evidence="1">Uncharacterized protein</fullName>
    </submittedName>
</protein>
<gene>
    <name evidence="1" type="ORF">LTR09_008288</name>
</gene>
<reference evidence="1" key="1">
    <citation type="submission" date="2023-04" db="EMBL/GenBank/DDBJ databases">
        <title>Black Yeasts Isolated from many extreme environments.</title>
        <authorList>
            <person name="Coleine C."/>
            <person name="Stajich J.E."/>
            <person name="Selbmann L."/>
        </authorList>
    </citation>
    <scope>NUCLEOTIDE SEQUENCE</scope>
    <source>
        <strain evidence="1">CCFEE 5312</strain>
    </source>
</reference>
<accession>A0AAJ0DHP2</accession>
<proteinExistence type="predicted"/>
<keyword evidence="2" id="KW-1185">Reference proteome</keyword>
<comment type="caution">
    <text evidence="1">The sequence shown here is derived from an EMBL/GenBank/DDBJ whole genome shotgun (WGS) entry which is preliminary data.</text>
</comment>
<dbReference type="EMBL" id="JAWDJX010000032">
    <property type="protein sequence ID" value="KAK3050377.1"/>
    <property type="molecule type" value="Genomic_DNA"/>
</dbReference>
<evidence type="ECO:0000313" key="1">
    <source>
        <dbReference type="EMBL" id="KAK3050377.1"/>
    </source>
</evidence>
<name>A0AAJ0DHP2_9PEZI</name>
<organism evidence="1 2">
    <name type="scientific">Extremus antarcticus</name>
    <dbReference type="NCBI Taxonomy" id="702011"/>
    <lineage>
        <taxon>Eukaryota</taxon>
        <taxon>Fungi</taxon>
        <taxon>Dikarya</taxon>
        <taxon>Ascomycota</taxon>
        <taxon>Pezizomycotina</taxon>
        <taxon>Dothideomycetes</taxon>
        <taxon>Dothideomycetidae</taxon>
        <taxon>Mycosphaerellales</taxon>
        <taxon>Extremaceae</taxon>
        <taxon>Extremus</taxon>
    </lineage>
</organism>
<dbReference type="AlphaFoldDB" id="A0AAJ0DHP2"/>